<dbReference type="EMBL" id="JBHTKA010000007">
    <property type="protein sequence ID" value="MFD1001396.1"/>
    <property type="molecule type" value="Genomic_DNA"/>
</dbReference>
<keyword evidence="8" id="KW-0732">Signal</keyword>
<dbReference type="InterPro" id="IPR003423">
    <property type="entry name" value="OMP_efflux"/>
</dbReference>
<proteinExistence type="inferred from homology"/>
<dbReference type="Pfam" id="PF02321">
    <property type="entry name" value="OEP"/>
    <property type="match status" value="2"/>
</dbReference>
<comment type="subcellular location">
    <subcellularLocation>
        <location evidence="1">Cell outer membrane</location>
    </subcellularLocation>
</comment>
<comment type="similarity">
    <text evidence="2">Belongs to the outer membrane factor (OMF) (TC 1.B.17) family.</text>
</comment>
<dbReference type="SUPFAM" id="SSF56954">
    <property type="entry name" value="Outer membrane efflux proteins (OEP)"/>
    <property type="match status" value="1"/>
</dbReference>
<gene>
    <name evidence="9" type="ORF">ACFQ21_18860</name>
</gene>
<accession>A0ABW3K7J3</accession>
<evidence type="ECO:0000256" key="1">
    <source>
        <dbReference type="ARBA" id="ARBA00004442"/>
    </source>
</evidence>
<evidence type="ECO:0000256" key="6">
    <source>
        <dbReference type="ARBA" id="ARBA00023136"/>
    </source>
</evidence>
<reference evidence="10" key="1">
    <citation type="journal article" date="2019" name="Int. J. Syst. Evol. Microbiol.">
        <title>The Global Catalogue of Microorganisms (GCM) 10K type strain sequencing project: providing services to taxonomists for standard genome sequencing and annotation.</title>
        <authorList>
            <consortium name="The Broad Institute Genomics Platform"/>
            <consortium name="The Broad Institute Genome Sequencing Center for Infectious Disease"/>
            <person name="Wu L."/>
            <person name="Ma J."/>
        </authorList>
    </citation>
    <scope>NUCLEOTIDE SEQUENCE [LARGE SCALE GENOMIC DNA]</scope>
    <source>
        <strain evidence="10">CCUG 58938</strain>
    </source>
</reference>
<keyword evidence="6" id="KW-0472">Membrane</keyword>
<evidence type="ECO:0000313" key="9">
    <source>
        <dbReference type="EMBL" id="MFD1001396.1"/>
    </source>
</evidence>
<feature type="signal peptide" evidence="8">
    <location>
        <begin position="1"/>
        <end position="24"/>
    </location>
</feature>
<keyword evidence="7" id="KW-0998">Cell outer membrane</keyword>
<evidence type="ECO:0000256" key="3">
    <source>
        <dbReference type="ARBA" id="ARBA00022448"/>
    </source>
</evidence>
<evidence type="ECO:0000256" key="5">
    <source>
        <dbReference type="ARBA" id="ARBA00022692"/>
    </source>
</evidence>
<dbReference type="Proteomes" id="UP001597112">
    <property type="component" value="Unassembled WGS sequence"/>
</dbReference>
<keyword evidence="5" id="KW-0812">Transmembrane</keyword>
<dbReference type="Gene3D" id="1.20.1600.10">
    <property type="entry name" value="Outer membrane efflux proteins (OEP)"/>
    <property type="match status" value="1"/>
</dbReference>
<evidence type="ECO:0000256" key="2">
    <source>
        <dbReference type="ARBA" id="ARBA00007613"/>
    </source>
</evidence>
<comment type="caution">
    <text evidence="9">The sequence shown here is derived from an EMBL/GenBank/DDBJ whole genome shotgun (WGS) entry which is preliminary data.</text>
</comment>
<dbReference type="PANTHER" id="PTHR30026">
    <property type="entry name" value="OUTER MEMBRANE PROTEIN TOLC"/>
    <property type="match status" value="1"/>
</dbReference>
<evidence type="ECO:0000256" key="7">
    <source>
        <dbReference type="ARBA" id="ARBA00023237"/>
    </source>
</evidence>
<keyword evidence="3" id="KW-0813">Transport</keyword>
<sequence>MKSRTYYRYIVFALASLVYIPASAQQQELSLQDAITLAVSSNPELKASALEIEKSQQQRVVARSLYLPTVGINAQANHYFQLTPFFGFGETTAEGKIPYGRFGGEDQLGAAIAAVQPLYNPLAYPLLQRARLQEQESRAASHGKQLGVQTLVKQTYLRILVLNERIKLQQESINRNKRVLLDSRSLLLQGKGLRVDTLRAYTSVKNLEPDLVKLSYAVETSKLQLKALIGIDSLRDIVLTDSLVVPAPGTLPSEEQVYNEAKANNPDFQVLALQEQISHQGVRSAHALRKPVLSAIAQYQVQSQTNNFEYGNAYYPTSSYVGLQLSIPLFTGFSTQAKVKQANYSKEQSGLTLRYAHEQLRASVHEALAQNQETILRLQNTAIVKETAQLSYNIIQYRYKSGIASRLELTDAELALTTAQSNYLEAVYDYLNARIVLLRIMGSAE</sequence>
<protein>
    <submittedName>
        <fullName evidence="9">TolC family protein</fullName>
    </submittedName>
</protein>
<evidence type="ECO:0000256" key="8">
    <source>
        <dbReference type="SAM" id="SignalP"/>
    </source>
</evidence>
<keyword evidence="10" id="KW-1185">Reference proteome</keyword>
<organism evidence="9 10">
    <name type="scientific">Ohtaekwangia kribbensis</name>
    <dbReference type="NCBI Taxonomy" id="688913"/>
    <lineage>
        <taxon>Bacteria</taxon>
        <taxon>Pseudomonadati</taxon>
        <taxon>Bacteroidota</taxon>
        <taxon>Cytophagia</taxon>
        <taxon>Cytophagales</taxon>
        <taxon>Fulvivirgaceae</taxon>
        <taxon>Ohtaekwangia</taxon>
    </lineage>
</organism>
<dbReference type="PANTHER" id="PTHR30026:SF20">
    <property type="entry name" value="OUTER MEMBRANE PROTEIN TOLC"/>
    <property type="match status" value="1"/>
</dbReference>
<evidence type="ECO:0000256" key="4">
    <source>
        <dbReference type="ARBA" id="ARBA00022452"/>
    </source>
</evidence>
<evidence type="ECO:0000313" key="10">
    <source>
        <dbReference type="Proteomes" id="UP001597112"/>
    </source>
</evidence>
<dbReference type="RefSeq" id="WP_377581103.1">
    <property type="nucleotide sequence ID" value="NZ_JBHTKA010000007.1"/>
</dbReference>
<feature type="chain" id="PRO_5047541151" evidence="8">
    <location>
        <begin position="25"/>
        <end position="445"/>
    </location>
</feature>
<keyword evidence="4" id="KW-1134">Transmembrane beta strand</keyword>
<dbReference type="InterPro" id="IPR051906">
    <property type="entry name" value="TolC-like"/>
</dbReference>
<name>A0ABW3K7J3_9BACT</name>